<evidence type="ECO:0000256" key="2">
    <source>
        <dbReference type="ARBA" id="ARBA00022692"/>
    </source>
</evidence>
<dbReference type="InterPro" id="IPR036412">
    <property type="entry name" value="HAD-like_sf"/>
</dbReference>
<dbReference type="GO" id="GO:0016887">
    <property type="term" value="F:ATP hydrolysis activity"/>
    <property type="evidence" value="ECO:0007669"/>
    <property type="project" value="InterPro"/>
</dbReference>
<feature type="transmembrane region" description="Helical" evidence="8">
    <location>
        <begin position="147"/>
        <end position="165"/>
    </location>
</feature>
<dbReference type="PROSITE" id="PS01229">
    <property type="entry name" value="COF_2"/>
    <property type="match status" value="1"/>
</dbReference>
<dbReference type="SUPFAM" id="SSF81653">
    <property type="entry name" value="Calcium ATPase, transduction domain A"/>
    <property type="match status" value="1"/>
</dbReference>
<reference evidence="11" key="1">
    <citation type="submission" date="2023-01" db="EMBL/GenBank/DDBJ databases">
        <authorList>
            <person name="Piombo E."/>
        </authorList>
    </citation>
    <scope>NUCLEOTIDE SEQUENCE</scope>
</reference>
<dbReference type="Gene3D" id="1.20.1110.10">
    <property type="entry name" value="Calcium-transporting ATPase, transmembrane domain"/>
    <property type="match status" value="1"/>
</dbReference>
<proteinExistence type="predicted"/>
<gene>
    <name evidence="11" type="ORF">CCHLO57077_00009723</name>
</gene>
<dbReference type="Proteomes" id="UP001160390">
    <property type="component" value="Unassembled WGS sequence"/>
</dbReference>
<accession>A0AA35VI77</accession>
<evidence type="ECO:0000256" key="8">
    <source>
        <dbReference type="SAM" id="Phobius"/>
    </source>
</evidence>
<dbReference type="InterPro" id="IPR023298">
    <property type="entry name" value="ATPase_P-typ_TM_dom_sf"/>
</dbReference>
<evidence type="ECO:0000313" key="11">
    <source>
        <dbReference type="EMBL" id="CAI6099418.1"/>
    </source>
</evidence>
<dbReference type="GO" id="GO:0006874">
    <property type="term" value="P:intracellular calcium ion homeostasis"/>
    <property type="evidence" value="ECO:0007669"/>
    <property type="project" value="TreeGrafter"/>
</dbReference>
<feature type="domain" description="Cation-transporting P-type ATPase C-terminal" evidence="10">
    <location>
        <begin position="545"/>
        <end position="710"/>
    </location>
</feature>
<dbReference type="PANTHER" id="PTHR24093">
    <property type="entry name" value="CATION TRANSPORTING ATPASE"/>
    <property type="match status" value="1"/>
</dbReference>
<dbReference type="Gene3D" id="2.70.150.10">
    <property type="entry name" value="Calcium-transporting ATPase, cytoplasmic transduction domain A"/>
    <property type="match status" value="1"/>
</dbReference>
<dbReference type="GO" id="GO:0046872">
    <property type="term" value="F:metal ion binding"/>
    <property type="evidence" value="ECO:0007669"/>
    <property type="project" value="UniProtKB-KW"/>
</dbReference>
<evidence type="ECO:0000256" key="3">
    <source>
        <dbReference type="ARBA" id="ARBA00022723"/>
    </source>
</evidence>
<dbReference type="InterPro" id="IPR001757">
    <property type="entry name" value="P_typ_ATPase"/>
</dbReference>
<dbReference type="InterPro" id="IPR008250">
    <property type="entry name" value="ATPase_P-typ_transduc_dom_A_sf"/>
</dbReference>
<feature type="region of interest" description="Disordered" evidence="7">
    <location>
        <begin position="1"/>
        <end position="20"/>
    </location>
</feature>
<feature type="domain" description="P-type ATPase A" evidence="9">
    <location>
        <begin position="32"/>
        <end position="128"/>
    </location>
</feature>
<keyword evidence="6 8" id="KW-0472">Membrane</keyword>
<dbReference type="Gene3D" id="3.40.1110.10">
    <property type="entry name" value="Calcium-transporting ATPase, cytoplasmic domain N"/>
    <property type="match status" value="1"/>
</dbReference>
<dbReference type="SUPFAM" id="SSF56784">
    <property type="entry name" value="HAD-like"/>
    <property type="match status" value="1"/>
</dbReference>
<keyword evidence="12" id="KW-1185">Reference proteome</keyword>
<comment type="caution">
    <text evidence="11">The sequence shown here is derived from an EMBL/GenBank/DDBJ whole genome shotgun (WGS) entry which is preliminary data.</text>
</comment>
<dbReference type="SUPFAM" id="SSF81665">
    <property type="entry name" value="Calcium ATPase, transmembrane domain M"/>
    <property type="match status" value="1"/>
</dbReference>
<dbReference type="GO" id="GO:0005388">
    <property type="term" value="F:P-type calcium transporter activity"/>
    <property type="evidence" value="ECO:0007669"/>
    <property type="project" value="TreeGrafter"/>
</dbReference>
<dbReference type="Gene3D" id="3.40.50.1000">
    <property type="entry name" value="HAD superfamily/HAD-like"/>
    <property type="match status" value="1"/>
</dbReference>
<dbReference type="Pfam" id="PF13246">
    <property type="entry name" value="Cation_ATPase"/>
    <property type="match status" value="1"/>
</dbReference>
<name>A0AA35VI77_9HYPO</name>
<evidence type="ECO:0000313" key="12">
    <source>
        <dbReference type="Proteomes" id="UP001160390"/>
    </source>
</evidence>
<dbReference type="InterPro" id="IPR023299">
    <property type="entry name" value="ATPase_P-typ_cyto_dom_N"/>
</dbReference>
<protein>
    <submittedName>
        <fullName evidence="11">Uncharacterized protein</fullName>
    </submittedName>
</protein>
<dbReference type="GO" id="GO:0005524">
    <property type="term" value="F:ATP binding"/>
    <property type="evidence" value="ECO:0007669"/>
    <property type="project" value="InterPro"/>
</dbReference>
<evidence type="ECO:0000256" key="7">
    <source>
        <dbReference type="SAM" id="MobiDB-lite"/>
    </source>
</evidence>
<dbReference type="NCBIfam" id="TIGR01494">
    <property type="entry name" value="ATPase_P-type"/>
    <property type="match status" value="1"/>
</dbReference>
<keyword evidence="2 8" id="KW-0812">Transmembrane</keyword>
<dbReference type="EMBL" id="CABFNP030001316">
    <property type="protein sequence ID" value="CAI6099418.1"/>
    <property type="molecule type" value="Genomic_DNA"/>
</dbReference>
<keyword evidence="5 8" id="KW-1133">Transmembrane helix</keyword>
<feature type="transmembrane region" description="Helical" evidence="8">
    <location>
        <begin position="658"/>
        <end position="678"/>
    </location>
</feature>
<dbReference type="Pfam" id="PF00122">
    <property type="entry name" value="E1-E2_ATPase"/>
    <property type="match status" value="1"/>
</dbReference>
<dbReference type="PANTHER" id="PTHR24093:SF369">
    <property type="entry name" value="CALCIUM-TRANSPORTING ATPASE"/>
    <property type="match status" value="1"/>
</dbReference>
<keyword evidence="4" id="KW-0460">Magnesium</keyword>
<evidence type="ECO:0000256" key="5">
    <source>
        <dbReference type="ARBA" id="ARBA00022989"/>
    </source>
</evidence>
<dbReference type="SUPFAM" id="SSF81660">
    <property type="entry name" value="Metal cation-transporting ATPase, ATP-binding domain N"/>
    <property type="match status" value="1"/>
</dbReference>
<dbReference type="InterPro" id="IPR023214">
    <property type="entry name" value="HAD_sf"/>
</dbReference>
<comment type="subcellular location">
    <subcellularLocation>
        <location evidence="1">Endomembrane system</location>
        <topology evidence="1">Multi-pass membrane protein</topology>
    </subcellularLocation>
</comment>
<evidence type="ECO:0000256" key="4">
    <source>
        <dbReference type="ARBA" id="ARBA00022842"/>
    </source>
</evidence>
<evidence type="ECO:0000259" key="9">
    <source>
        <dbReference type="Pfam" id="PF00122"/>
    </source>
</evidence>
<dbReference type="PRINTS" id="PR00119">
    <property type="entry name" value="CATATPASE"/>
</dbReference>
<evidence type="ECO:0000259" key="10">
    <source>
        <dbReference type="Pfam" id="PF00689"/>
    </source>
</evidence>
<organism evidence="11 12">
    <name type="scientific">Clonostachys chloroleuca</name>
    <dbReference type="NCBI Taxonomy" id="1926264"/>
    <lineage>
        <taxon>Eukaryota</taxon>
        <taxon>Fungi</taxon>
        <taxon>Dikarya</taxon>
        <taxon>Ascomycota</taxon>
        <taxon>Pezizomycotina</taxon>
        <taxon>Sordariomycetes</taxon>
        <taxon>Hypocreomycetidae</taxon>
        <taxon>Hypocreales</taxon>
        <taxon>Bionectriaceae</taxon>
        <taxon>Clonostachys</taxon>
    </lineage>
</organism>
<dbReference type="GO" id="GO:0005886">
    <property type="term" value="C:plasma membrane"/>
    <property type="evidence" value="ECO:0007669"/>
    <property type="project" value="TreeGrafter"/>
</dbReference>
<dbReference type="InterPro" id="IPR006068">
    <property type="entry name" value="ATPase_P-typ_cation-transptr_C"/>
</dbReference>
<sequence>MDVHYDSRSGTQLRNWFPPRTPPKKLTHCVHSPGKSRSISVFDVVVGDILQVEAGDVLPADSILIRGSEILCDESTLAGESKLVQKASATMAGDHLMLSGTKVVSGIGSYLVVAVGIHSTYGKVVQSLDDYVQETPLQQKPGRLAKYIINFGLVTGAMFFIIHFSCFLADLGSIEGGSQAKGQAFLERSILASSDLRTELAVETSDLLKAAIAINSTAMETSTPGEFIGSSTETSLLKFVKSSLGMDAVSVERNKVEIVHMVPFDSRHKWMAAVIKTGPSRFRLLIKGAAEVLLCHCTTTLSEPVQGLSAASLEPDDVAEIDHVISKYGDSLLREEPGPLGEAALAALVSDLTFLGAFGIEDPLRPNVADSAAQCQAVGVFVRMVTGDSFATAKSIASTCDIYTPGGIALNGPTFRRLTGAQLDLIAQRIQAIARSSPEDKRRLVLHLKDLGEVVAVIGDGTNDALALKSADIGFSMGISGTEVAKEASDIILMDDNFASIVKAMSWGRAINDATKTFLQFQFAINITAGLLTIVTALVGGPEDSIFRIVQLLRINLIMETFAALAMSTDYPAESALQRRPEPHNKLIINTTMWKTIGGQSLYQAAVILFEAESDDNQLAVDTLAFNTYVLMQFFNQSNCRRADNHLNIFEDSHRNPWFWFVQAVTLGGQMTIIFVGGEAFRTSRLDGRMWGWSILFAIITWPLGVILRFIPDESVRGA</sequence>
<dbReference type="InterPro" id="IPR059000">
    <property type="entry name" value="ATPase_P-type_domA"/>
</dbReference>
<dbReference type="GO" id="GO:0012505">
    <property type="term" value="C:endomembrane system"/>
    <property type="evidence" value="ECO:0007669"/>
    <property type="project" value="UniProtKB-SubCell"/>
</dbReference>
<dbReference type="AlphaFoldDB" id="A0AA35VI77"/>
<evidence type="ECO:0000256" key="6">
    <source>
        <dbReference type="ARBA" id="ARBA00023136"/>
    </source>
</evidence>
<feature type="transmembrane region" description="Helical" evidence="8">
    <location>
        <begin position="690"/>
        <end position="711"/>
    </location>
</feature>
<dbReference type="Pfam" id="PF00689">
    <property type="entry name" value="Cation_ATPase_C"/>
    <property type="match status" value="1"/>
</dbReference>
<keyword evidence="3" id="KW-0479">Metal-binding</keyword>
<dbReference type="PRINTS" id="PR00120">
    <property type="entry name" value="HATPASE"/>
</dbReference>
<evidence type="ECO:0000256" key="1">
    <source>
        <dbReference type="ARBA" id="ARBA00004127"/>
    </source>
</evidence>